<evidence type="ECO:0000256" key="6">
    <source>
        <dbReference type="ARBA" id="ARBA00023163"/>
    </source>
</evidence>
<evidence type="ECO:0000256" key="1">
    <source>
        <dbReference type="ARBA" id="ARBA00007957"/>
    </source>
</evidence>
<evidence type="ECO:0000256" key="5">
    <source>
        <dbReference type="ARBA" id="ARBA00023125"/>
    </source>
</evidence>
<dbReference type="InterPro" id="IPR036390">
    <property type="entry name" value="WH_DNA-bd_sf"/>
</dbReference>
<name>A0A929RVV3_9BACT</name>
<dbReference type="GO" id="GO:1900376">
    <property type="term" value="P:regulation of secondary metabolite biosynthetic process"/>
    <property type="evidence" value="ECO:0007669"/>
    <property type="project" value="TreeGrafter"/>
</dbReference>
<evidence type="ECO:0000313" key="10">
    <source>
        <dbReference type="Proteomes" id="UP000704068"/>
    </source>
</evidence>
<protein>
    <submittedName>
        <fullName evidence="9">Transcriptional repressor</fullName>
    </submittedName>
</protein>
<keyword evidence="5" id="KW-0238">DNA-binding</keyword>
<keyword evidence="7" id="KW-0479">Metal-binding</keyword>
<comment type="caution">
    <text evidence="9">The sequence shown here is derived from an EMBL/GenBank/DDBJ whole genome shotgun (WGS) entry which is preliminary data.</text>
</comment>
<feature type="binding site" evidence="7">
    <location>
        <position position="104"/>
    </location>
    <ligand>
        <name>Zn(2+)</name>
        <dbReference type="ChEBI" id="CHEBI:29105"/>
    </ligand>
</feature>
<organism evidence="9 10">
    <name type="scientific">Alloprevotella tannerae</name>
    <dbReference type="NCBI Taxonomy" id="76122"/>
    <lineage>
        <taxon>Bacteria</taxon>
        <taxon>Pseudomonadati</taxon>
        <taxon>Bacteroidota</taxon>
        <taxon>Bacteroidia</taxon>
        <taxon>Bacteroidales</taxon>
        <taxon>Prevotellaceae</taxon>
        <taxon>Alloprevotella</taxon>
    </lineage>
</organism>
<dbReference type="RefSeq" id="WP_303763470.1">
    <property type="nucleotide sequence ID" value="NZ_JABZGR010000008.1"/>
</dbReference>
<dbReference type="EMBL" id="JABZGR010000008">
    <property type="protein sequence ID" value="MBF0970200.1"/>
    <property type="molecule type" value="Genomic_DNA"/>
</dbReference>
<sequence length="148" mass="16748">MTTNERLERLLINKGIRPTALRILIFRTLQEKENALSLADLEAELKTVDKSTIYRTLSVLLQHTLIHSIDDGEGITKYGACPDGCTCNAAEHSGFSDLHLHFTCEHCHRTYCFRGMPVPKVNAPEGFQIHSANYMLMGLCPECEKYKH</sequence>
<keyword evidence="3 7" id="KW-0862">Zinc</keyword>
<evidence type="ECO:0000313" key="9">
    <source>
        <dbReference type="EMBL" id="MBF0970200.1"/>
    </source>
</evidence>
<evidence type="ECO:0000256" key="2">
    <source>
        <dbReference type="ARBA" id="ARBA00022491"/>
    </source>
</evidence>
<dbReference type="SUPFAM" id="SSF46785">
    <property type="entry name" value="Winged helix' DNA-binding domain"/>
    <property type="match status" value="1"/>
</dbReference>
<comment type="cofactor">
    <cofactor evidence="7">
        <name>Zn(2+)</name>
        <dbReference type="ChEBI" id="CHEBI:29105"/>
    </cofactor>
    <text evidence="7">Binds 1 zinc ion per subunit.</text>
</comment>
<dbReference type="GO" id="GO:0003700">
    <property type="term" value="F:DNA-binding transcription factor activity"/>
    <property type="evidence" value="ECO:0007669"/>
    <property type="project" value="InterPro"/>
</dbReference>
<gene>
    <name evidence="9" type="ORF">HXK21_04065</name>
</gene>
<feature type="binding site" evidence="7">
    <location>
        <position position="107"/>
    </location>
    <ligand>
        <name>Zn(2+)</name>
        <dbReference type="ChEBI" id="CHEBI:29105"/>
    </ligand>
</feature>
<evidence type="ECO:0000256" key="8">
    <source>
        <dbReference type="PIRSR" id="PIRSR602481-2"/>
    </source>
</evidence>
<dbReference type="PANTHER" id="PTHR33202">
    <property type="entry name" value="ZINC UPTAKE REGULATION PROTEIN"/>
    <property type="match status" value="1"/>
</dbReference>
<dbReference type="GO" id="GO:0045892">
    <property type="term" value="P:negative regulation of DNA-templated transcription"/>
    <property type="evidence" value="ECO:0007669"/>
    <property type="project" value="TreeGrafter"/>
</dbReference>
<dbReference type="Gene3D" id="3.30.1490.190">
    <property type="match status" value="1"/>
</dbReference>
<keyword evidence="6" id="KW-0804">Transcription</keyword>
<dbReference type="InterPro" id="IPR002481">
    <property type="entry name" value="FUR"/>
</dbReference>
<dbReference type="Proteomes" id="UP000704068">
    <property type="component" value="Unassembled WGS sequence"/>
</dbReference>
<accession>A0A929RVV3</accession>
<comment type="similarity">
    <text evidence="1">Belongs to the Fur family.</text>
</comment>
<dbReference type="Pfam" id="PF01475">
    <property type="entry name" value="FUR"/>
    <property type="match status" value="1"/>
</dbReference>
<comment type="cofactor">
    <cofactor evidence="8">
        <name>Mn(2+)</name>
        <dbReference type="ChEBI" id="CHEBI:29035"/>
    </cofactor>
    <cofactor evidence="8">
        <name>Fe(2+)</name>
        <dbReference type="ChEBI" id="CHEBI:29033"/>
    </cofactor>
    <text evidence="8">Binds 1 Mn(2+) or Fe(2+) ion per subunit.</text>
</comment>
<dbReference type="PANTHER" id="PTHR33202:SF22">
    <property type="entry name" value="HYDROGEN PEROXIDE SENSITIVE REPRESSOR"/>
    <property type="match status" value="1"/>
</dbReference>
<evidence type="ECO:0000256" key="4">
    <source>
        <dbReference type="ARBA" id="ARBA00023015"/>
    </source>
</evidence>
<keyword evidence="4" id="KW-0805">Transcription regulation</keyword>
<feature type="binding site" evidence="7">
    <location>
        <position position="140"/>
    </location>
    <ligand>
        <name>Zn(2+)</name>
        <dbReference type="ChEBI" id="CHEBI:29105"/>
    </ligand>
</feature>
<dbReference type="Gene3D" id="1.10.10.10">
    <property type="entry name" value="Winged helix-like DNA-binding domain superfamily/Winged helix DNA-binding domain"/>
    <property type="match status" value="1"/>
</dbReference>
<dbReference type="GO" id="GO:0000976">
    <property type="term" value="F:transcription cis-regulatory region binding"/>
    <property type="evidence" value="ECO:0007669"/>
    <property type="project" value="TreeGrafter"/>
</dbReference>
<dbReference type="InterPro" id="IPR036388">
    <property type="entry name" value="WH-like_DNA-bd_sf"/>
</dbReference>
<reference evidence="9" key="1">
    <citation type="submission" date="2020-04" db="EMBL/GenBank/DDBJ databases">
        <title>Deep metagenomics examines the oral microbiome during advanced dental caries in children, revealing novel taxa and co-occurrences with host molecules.</title>
        <authorList>
            <person name="Baker J.L."/>
            <person name="Morton J.T."/>
            <person name="Dinis M."/>
            <person name="Alvarez R."/>
            <person name="Tran N.C."/>
            <person name="Knight R."/>
            <person name="Edlund A."/>
        </authorList>
    </citation>
    <scope>NUCLEOTIDE SEQUENCE</scope>
    <source>
        <strain evidence="9">JCVI_34_bin.1</strain>
    </source>
</reference>
<keyword evidence="8" id="KW-0408">Iron</keyword>
<dbReference type="InterPro" id="IPR043135">
    <property type="entry name" value="Fur_C"/>
</dbReference>
<keyword evidence="2" id="KW-0678">Repressor</keyword>
<proteinExistence type="inferred from homology"/>
<feature type="binding site" evidence="8">
    <location>
        <position position="92"/>
    </location>
    <ligand>
        <name>Fe cation</name>
        <dbReference type="ChEBI" id="CHEBI:24875"/>
    </ligand>
</feature>
<feature type="binding site" evidence="7">
    <location>
        <position position="143"/>
    </location>
    <ligand>
        <name>Zn(2+)</name>
        <dbReference type="ChEBI" id="CHEBI:29105"/>
    </ligand>
</feature>
<evidence type="ECO:0000256" key="3">
    <source>
        <dbReference type="ARBA" id="ARBA00022833"/>
    </source>
</evidence>
<dbReference type="GO" id="GO:0008270">
    <property type="term" value="F:zinc ion binding"/>
    <property type="evidence" value="ECO:0007669"/>
    <property type="project" value="TreeGrafter"/>
</dbReference>
<evidence type="ECO:0000256" key="7">
    <source>
        <dbReference type="PIRSR" id="PIRSR602481-1"/>
    </source>
</evidence>
<dbReference type="AlphaFoldDB" id="A0A929RVV3"/>